<organism evidence="2 3">
    <name type="scientific">Frateuria flava</name>
    <dbReference type="NCBI Taxonomy" id="2821489"/>
    <lineage>
        <taxon>Bacteria</taxon>
        <taxon>Pseudomonadati</taxon>
        <taxon>Pseudomonadota</taxon>
        <taxon>Gammaproteobacteria</taxon>
        <taxon>Lysobacterales</taxon>
        <taxon>Rhodanobacteraceae</taxon>
        <taxon>Frateuria</taxon>
    </lineage>
</organism>
<keyword evidence="3" id="KW-1185">Reference proteome</keyword>
<sequence length="127" mass="13560">MRTRVLFALSLACCTAGASHASTLGDQCLALAPKFTEAFVSGDYATAHQQLNGFASAMSSPESLKSDWADMNREFGAYVSHGKPTVFQDDGKDAFVRTPMTFAHHAVTVQVVCSKDTHGKIGSLAFL</sequence>
<proteinExistence type="predicted"/>
<protein>
    <submittedName>
        <fullName evidence="2">DUF3887 domain-containing protein</fullName>
    </submittedName>
</protein>
<evidence type="ECO:0000256" key="1">
    <source>
        <dbReference type="SAM" id="SignalP"/>
    </source>
</evidence>
<dbReference type="Gene3D" id="3.10.450.590">
    <property type="match status" value="1"/>
</dbReference>
<reference evidence="2 3" key="1">
    <citation type="submission" date="2021-04" db="EMBL/GenBank/DDBJ databases">
        <authorList>
            <person name="Huq M.A."/>
        </authorList>
    </citation>
    <scope>NUCLEOTIDE SEQUENCE [LARGE SCALE GENOMIC DNA]</scope>
    <source>
        <strain evidence="2 3">MAH-13</strain>
    </source>
</reference>
<name>A0ABS4DHX7_9GAMM</name>
<feature type="signal peptide" evidence="1">
    <location>
        <begin position="1"/>
        <end position="21"/>
    </location>
</feature>
<dbReference type="Proteomes" id="UP000823790">
    <property type="component" value="Unassembled WGS sequence"/>
</dbReference>
<evidence type="ECO:0000313" key="2">
    <source>
        <dbReference type="EMBL" id="MBP1472667.1"/>
    </source>
</evidence>
<dbReference type="EMBL" id="JAGJRS010000001">
    <property type="protein sequence ID" value="MBP1472667.1"/>
    <property type="molecule type" value="Genomic_DNA"/>
</dbReference>
<gene>
    <name evidence="2" type="ORF">J7I44_00010</name>
</gene>
<accession>A0ABS4DHX7</accession>
<dbReference type="RefSeq" id="WP_209614408.1">
    <property type="nucleotide sequence ID" value="NZ_JAGJRS010000001.1"/>
</dbReference>
<comment type="caution">
    <text evidence="2">The sequence shown here is derived from an EMBL/GenBank/DDBJ whole genome shotgun (WGS) entry which is preliminary data.</text>
</comment>
<evidence type="ECO:0000313" key="3">
    <source>
        <dbReference type="Proteomes" id="UP000823790"/>
    </source>
</evidence>
<keyword evidence="1" id="KW-0732">Signal</keyword>
<feature type="chain" id="PRO_5047368668" evidence="1">
    <location>
        <begin position="22"/>
        <end position="127"/>
    </location>
</feature>